<evidence type="ECO:0000256" key="1">
    <source>
        <dbReference type="ARBA" id="ARBA00001917"/>
    </source>
</evidence>
<feature type="binding site" evidence="7">
    <location>
        <position position="281"/>
    </location>
    <ligand>
        <name>FMN</name>
        <dbReference type="ChEBI" id="CHEBI:58210"/>
    </ligand>
</feature>
<name>A0AAW8B363_9GAMM</name>
<dbReference type="PANTHER" id="PTHR10578">
    <property type="entry name" value="S -2-HYDROXY-ACID OXIDASE-RELATED"/>
    <property type="match status" value="1"/>
</dbReference>
<evidence type="ECO:0000256" key="2">
    <source>
        <dbReference type="ARBA" id="ARBA00022630"/>
    </source>
</evidence>
<feature type="binding site" evidence="7">
    <location>
        <position position="259"/>
    </location>
    <ligand>
        <name>FMN</name>
        <dbReference type="ChEBI" id="CHEBI:58210"/>
    </ligand>
</feature>
<dbReference type="GO" id="GO:0016614">
    <property type="term" value="F:oxidoreductase activity, acting on CH-OH group of donors"/>
    <property type="evidence" value="ECO:0007669"/>
    <property type="project" value="UniProtKB-ARBA"/>
</dbReference>
<evidence type="ECO:0000256" key="7">
    <source>
        <dbReference type="PIRSR" id="PIRSR000138-2"/>
    </source>
</evidence>
<dbReference type="PROSITE" id="PS00557">
    <property type="entry name" value="FMN_HYDROXY_ACID_DH_1"/>
    <property type="match status" value="1"/>
</dbReference>
<dbReference type="InterPro" id="IPR013785">
    <property type="entry name" value="Aldolase_TIM"/>
</dbReference>
<dbReference type="AlphaFoldDB" id="A0AAW8B363"/>
<dbReference type="InterPro" id="IPR000262">
    <property type="entry name" value="FMN-dep_DH"/>
</dbReference>
<dbReference type="RefSeq" id="WP_305170632.1">
    <property type="nucleotide sequence ID" value="NZ_JAUUUU010000004.1"/>
</dbReference>
<feature type="binding site" evidence="7">
    <location>
        <begin position="337"/>
        <end position="338"/>
    </location>
    <ligand>
        <name>FMN</name>
        <dbReference type="ChEBI" id="CHEBI:58210"/>
    </ligand>
</feature>
<dbReference type="PIRSF" id="PIRSF000138">
    <property type="entry name" value="Al-hdrx_acd_dh"/>
    <property type="match status" value="1"/>
</dbReference>
<evidence type="ECO:0000256" key="5">
    <source>
        <dbReference type="ARBA" id="ARBA00024042"/>
    </source>
</evidence>
<evidence type="ECO:0000256" key="6">
    <source>
        <dbReference type="PIRSR" id="PIRSR000138-1"/>
    </source>
</evidence>
<feature type="binding site" evidence="7">
    <location>
        <position position="171"/>
    </location>
    <ligand>
        <name>glyoxylate</name>
        <dbReference type="ChEBI" id="CHEBI:36655"/>
    </ligand>
</feature>
<accession>A0AAW8B363</accession>
<feature type="binding site" evidence="7">
    <location>
        <position position="31"/>
    </location>
    <ligand>
        <name>glyoxylate</name>
        <dbReference type="ChEBI" id="CHEBI:36655"/>
    </ligand>
</feature>
<reference evidence="9" key="1">
    <citation type="journal article" date="2010" name="Int. J. Syst. Evol. Microbiol.">
        <title>Porticoccus litoralis gen. nov., sp. nov., a gammaproteobacterium isolated from the Yellow Sea.</title>
        <authorList>
            <person name="Oh H.M."/>
            <person name="Kim H."/>
            <person name="Kim K.M."/>
            <person name="Min G.S."/>
            <person name="Cho J.C."/>
        </authorList>
    </citation>
    <scope>NUCLEOTIDE SEQUENCE</scope>
    <source>
        <strain evidence="9">DSM 25064</strain>
    </source>
</reference>
<dbReference type="CDD" id="cd02809">
    <property type="entry name" value="alpha_hydroxyacid_oxid_FMN"/>
    <property type="match status" value="1"/>
</dbReference>
<gene>
    <name evidence="9" type="ORF">Q8A57_08555</name>
</gene>
<dbReference type="Proteomes" id="UP001178354">
    <property type="component" value="Unassembled WGS sequence"/>
</dbReference>
<dbReference type="EC" id="1.-.-.-" evidence="9"/>
<dbReference type="GO" id="GO:0010181">
    <property type="term" value="F:FMN binding"/>
    <property type="evidence" value="ECO:0007669"/>
    <property type="project" value="InterPro"/>
</dbReference>
<dbReference type="PROSITE" id="PS51349">
    <property type="entry name" value="FMN_HYDROXY_ACID_DH_2"/>
    <property type="match status" value="1"/>
</dbReference>
<dbReference type="PANTHER" id="PTHR10578:SF149">
    <property type="entry name" value="2-HYDROXYACID OXIDASE 2"/>
    <property type="match status" value="1"/>
</dbReference>
<evidence type="ECO:0000256" key="3">
    <source>
        <dbReference type="ARBA" id="ARBA00022643"/>
    </source>
</evidence>
<comment type="caution">
    <text evidence="9">The sequence shown here is derived from an EMBL/GenBank/DDBJ whole genome shotgun (WGS) entry which is preliminary data.</text>
</comment>
<feature type="binding site" evidence="7">
    <location>
        <position position="286"/>
    </location>
    <ligand>
        <name>glyoxylate</name>
        <dbReference type="ChEBI" id="CHEBI:36655"/>
    </ligand>
</feature>
<dbReference type="InterPro" id="IPR012133">
    <property type="entry name" value="Alpha-hydoxy_acid_DH_FMN"/>
</dbReference>
<comment type="similarity">
    <text evidence="5">Belongs to the FMN-dependent alpha-hydroxy acid dehydrogenase family.</text>
</comment>
<evidence type="ECO:0000259" key="8">
    <source>
        <dbReference type="PROSITE" id="PS51349"/>
    </source>
</evidence>
<feature type="domain" description="FMN hydroxy acid dehydrogenase" evidence="8">
    <location>
        <begin position="5"/>
        <end position="388"/>
    </location>
</feature>
<evidence type="ECO:0000313" key="9">
    <source>
        <dbReference type="EMBL" id="MDP1521016.1"/>
    </source>
</evidence>
<reference evidence="9" key="2">
    <citation type="submission" date="2023-08" db="EMBL/GenBank/DDBJ databases">
        <authorList>
            <person name="Luo J."/>
        </authorList>
    </citation>
    <scope>NUCLEOTIDE SEQUENCE</scope>
    <source>
        <strain evidence="9">DSM 25064</strain>
    </source>
</reference>
<organism evidence="9 10">
    <name type="scientific">Porticoccus litoralis</name>
    <dbReference type="NCBI Taxonomy" id="434086"/>
    <lineage>
        <taxon>Bacteria</taxon>
        <taxon>Pseudomonadati</taxon>
        <taxon>Pseudomonadota</taxon>
        <taxon>Gammaproteobacteria</taxon>
        <taxon>Cellvibrionales</taxon>
        <taxon>Porticoccaceae</taxon>
        <taxon>Porticoccus</taxon>
    </lineage>
</organism>
<dbReference type="InterPro" id="IPR037396">
    <property type="entry name" value="FMN_HAD"/>
</dbReference>
<feature type="active site" description="Proton acceptor" evidence="6">
    <location>
        <position position="283"/>
    </location>
</feature>
<keyword evidence="4 9" id="KW-0560">Oxidoreductase</keyword>
<feature type="binding site" evidence="7">
    <location>
        <position position="134"/>
    </location>
    <ligand>
        <name>FMN</name>
        <dbReference type="ChEBI" id="CHEBI:58210"/>
    </ligand>
</feature>
<sequence>MIHQWQLSRCFNIDDLRKLAKKRLPASLFGYIDGGSDDEYTLRANTSAFDRYSLMQKALVDVSEIDLSTTVLGKKIDWPVLCAPTGMSRMFHHEGERAVAREAAKSGTFYSLSTLSTTSIEDVGRETDGPKMFQVYVHKDRELSREFVQRAKSSGFDALCLTVDLPAHGNRERDLRTGMTLPPKLTAKSVLDVLLHPAWVYHYLTTDAIELANVAHKIREGSGEVSNLLQYVSKQFDPTVCWEDAEWMKSLWDGPFVVKGIMSVEDARRAVDIGASAIVISNHGGRQLDSSPATIEMLPKIADAVGGQIELILDSGIRRGTHVLKALALGADACMIGRSYLYGLAAGGQPGVARAIQLLRTEIELDMKLMGCRQLSDVTADCLYFRDQ</sequence>
<feature type="binding site" evidence="7">
    <location>
        <begin position="84"/>
        <end position="86"/>
    </location>
    <ligand>
        <name>FMN</name>
        <dbReference type="ChEBI" id="CHEBI:58210"/>
    </ligand>
</feature>
<dbReference type="SUPFAM" id="SSF51395">
    <property type="entry name" value="FMN-linked oxidoreductases"/>
    <property type="match status" value="1"/>
</dbReference>
<dbReference type="FunFam" id="3.20.20.70:FF:000029">
    <property type="entry name" value="L-lactate dehydrogenase"/>
    <property type="match status" value="1"/>
</dbReference>
<dbReference type="InterPro" id="IPR008259">
    <property type="entry name" value="FMN_hydac_DH_AS"/>
</dbReference>
<protein>
    <submittedName>
        <fullName evidence="9">Alpha-hydroxy acid oxidase</fullName>
        <ecNumber evidence="9">1.-.-.-</ecNumber>
    </submittedName>
</protein>
<feature type="binding site" evidence="7">
    <location>
        <position position="283"/>
    </location>
    <ligand>
        <name>glyoxylate</name>
        <dbReference type="ChEBI" id="CHEBI:36655"/>
    </ligand>
</feature>
<dbReference type="EMBL" id="JAUUUU010000004">
    <property type="protein sequence ID" value="MDP1521016.1"/>
    <property type="molecule type" value="Genomic_DNA"/>
</dbReference>
<evidence type="ECO:0000256" key="4">
    <source>
        <dbReference type="ARBA" id="ARBA00023002"/>
    </source>
</evidence>
<dbReference type="Pfam" id="PF01070">
    <property type="entry name" value="FMN_dh"/>
    <property type="match status" value="1"/>
</dbReference>
<keyword evidence="2 7" id="KW-0285">Flavoprotein</keyword>
<feature type="binding site" evidence="7">
    <location>
        <begin position="314"/>
        <end position="318"/>
    </location>
    <ligand>
        <name>FMN</name>
        <dbReference type="ChEBI" id="CHEBI:58210"/>
    </ligand>
</feature>
<proteinExistence type="inferred from homology"/>
<keyword evidence="3 7" id="KW-0288">FMN</keyword>
<dbReference type="Gene3D" id="3.20.20.70">
    <property type="entry name" value="Aldolase class I"/>
    <property type="match status" value="1"/>
</dbReference>
<feature type="binding site" evidence="7">
    <location>
        <position position="113"/>
    </location>
    <ligand>
        <name>FMN</name>
        <dbReference type="ChEBI" id="CHEBI:58210"/>
    </ligand>
</feature>
<comment type="cofactor">
    <cofactor evidence="1">
        <name>FMN</name>
        <dbReference type="ChEBI" id="CHEBI:58210"/>
    </cofactor>
</comment>
<evidence type="ECO:0000313" key="10">
    <source>
        <dbReference type="Proteomes" id="UP001178354"/>
    </source>
</evidence>
<feature type="binding site" evidence="7">
    <location>
        <position position="136"/>
    </location>
    <ligand>
        <name>glyoxylate</name>
        <dbReference type="ChEBI" id="CHEBI:36655"/>
    </ligand>
</feature>
<feature type="binding site" evidence="7">
    <location>
        <position position="162"/>
    </location>
    <ligand>
        <name>FMN</name>
        <dbReference type="ChEBI" id="CHEBI:58210"/>
    </ligand>
</feature>
<keyword evidence="10" id="KW-1185">Reference proteome</keyword>